<name>A0AA38TLW9_9ASTR</name>
<protein>
    <submittedName>
        <fullName evidence="1">Uncharacterized protein</fullName>
    </submittedName>
</protein>
<evidence type="ECO:0000313" key="1">
    <source>
        <dbReference type="EMBL" id="KAJ9552848.1"/>
    </source>
</evidence>
<evidence type="ECO:0000313" key="2">
    <source>
        <dbReference type="Proteomes" id="UP001172457"/>
    </source>
</evidence>
<sequence>MQQEPIRAEAPNIINLANSKEGRIMDNATPVLDLLNSGISRPQLNTLHFELKPIMFHMLQTNGQFGGLPSEDPHAHLKSFMELSDAFLIPGVSSDYLRLTFFGSNDEMTIINQHNTALRNLETQVSQLAQQQANRAMGTLPSNTEVPKAHGKEHIKTITLGDGMTLGEPVFGPKQNLNLKKCPKTRMLHQHLH</sequence>
<accession>A0AA38TLW9</accession>
<proteinExistence type="predicted"/>
<dbReference type="EMBL" id="JARYMX010000004">
    <property type="protein sequence ID" value="KAJ9552848.1"/>
    <property type="molecule type" value="Genomic_DNA"/>
</dbReference>
<dbReference type="Proteomes" id="UP001172457">
    <property type="component" value="Chromosome 4"/>
</dbReference>
<organism evidence="1 2">
    <name type="scientific">Centaurea solstitialis</name>
    <name type="common">yellow star-thistle</name>
    <dbReference type="NCBI Taxonomy" id="347529"/>
    <lineage>
        <taxon>Eukaryota</taxon>
        <taxon>Viridiplantae</taxon>
        <taxon>Streptophyta</taxon>
        <taxon>Embryophyta</taxon>
        <taxon>Tracheophyta</taxon>
        <taxon>Spermatophyta</taxon>
        <taxon>Magnoliopsida</taxon>
        <taxon>eudicotyledons</taxon>
        <taxon>Gunneridae</taxon>
        <taxon>Pentapetalae</taxon>
        <taxon>asterids</taxon>
        <taxon>campanulids</taxon>
        <taxon>Asterales</taxon>
        <taxon>Asteraceae</taxon>
        <taxon>Carduoideae</taxon>
        <taxon>Cardueae</taxon>
        <taxon>Centaureinae</taxon>
        <taxon>Centaurea</taxon>
    </lineage>
</organism>
<keyword evidence="2" id="KW-1185">Reference proteome</keyword>
<reference evidence="1" key="1">
    <citation type="submission" date="2023-03" db="EMBL/GenBank/DDBJ databases">
        <title>Chromosome-scale reference genome and RAD-based genetic map of yellow starthistle (Centaurea solstitialis) reveal putative structural variation and QTLs associated with invader traits.</title>
        <authorList>
            <person name="Reatini B."/>
            <person name="Cang F.A."/>
            <person name="Jiang Q."/>
            <person name="Mckibben M.T.W."/>
            <person name="Barker M.S."/>
            <person name="Rieseberg L.H."/>
            <person name="Dlugosch K.M."/>
        </authorList>
    </citation>
    <scope>NUCLEOTIDE SEQUENCE</scope>
    <source>
        <strain evidence="1">CAN-66</strain>
        <tissue evidence="1">Leaf</tissue>
    </source>
</reference>
<comment type="caution">
    <text evidence="1">The sequence shown here is derived from an EMBL/GenBank/DDBJ whole genome shotgun (WGS) entry which is preliminary data.</text>
</comment>
<gene>
    <name evidence="1" type="ORF">OSB04_016893</name>
</gene>
<dbReference type="AlphaFoldDB" id="A0AA38TLW9"/>